<reference evidence="2 3" key="1">
    <citation type="submission" date="2018-06" db="EMBL/GenBank/DDBJ databases">
        <title>Genomic Encyclopedia of Type Strains, Phase IV (KMG-IV): sequencing the most valuable type-strain genomes for metagenomic binning, comparative biology and taxonomic classification.</title>
        <authorList>
            <person name="Goeker M."/>
        </authorList>
    </citation>
    <scope>NUCLEOTIDE SEQUENCE [LARGE SCALE GENOMIC DNA]</scope>
    <source>
        <strain evidence="2 3">DSM 15140</strain>
    </source>
</reference>
<feature type="transmembrane region" description="Helical" evidence="1">
    <location>
        <begin position="199"/>
        <end position="215"/>
    </location>
</feature>
<name>A0A366EE25_9BACI</name>
<feature type="transmembrane region" description="Helical" evidence="1">
    <location>
        <begin position="128"/>
        <end position="146"/>
    </location>
</feature>
<gene>
    <name evidence="2" type="ORF">DES48_102337</name>
</gene>
<dbReference type="AlphaFoldDB" id="A0A366EE25"/>
<feature type="transmembrane region" description="Helical" evidence="1">
    <location>
        <begin position="66"/>
        <end position="85"/>
    </location>
</feature>
<evidence type="ECO:0000313" key="2">
    <source>
        <dbReference type="EMBL" id="RBP00573.1"/>
    </source>
</evidence>
<dbReference type="GO" id="GO:0016874">
    <property type="term" value="F:ligase activity"/>
    <property type="evidence" value="ECO:0007669"/>
    <property type="project" value="UniProtKB-KW"/>
</dbReference>
<comment type="caution">
    <text evidence="2">The sequence shown here is derived from an EMBL/GenBank/DDBJ whole genome shotgun (WGS) entry which is preliminary data.</text>
</comment>
<dbReference type="OrthoDB" id="2281244at2"/>
<dbReference type="PANTHER" id="PTHR37422:SF13">
    <property type="entry name" value="LIPOPOLYSACCHARIDE BIOSYNTHESIS PROTEIN PA4999-RELATED"/>
    <property type="match status" value="1"/>
</dbReference>
<feature type="transmembrane region" description="Helical" evidence="1">
    <location>
        <begin position="344"/>
        <end position="365"/>
    </location>
</feature>
<feature type="transmembrane region" description="Helical" evidence="1">
    <location>
        <begin position="38"/>
        <end position="54"/>
    </location>
</feature>
<feature type="transmembrane region" description="Helical" evidence="1">
    <location>
        <begin position="404"/>
        <end position="422"/>
    </location>
</feature>
<dbReference type="RefSeq" id="WP_113867354.1">
    <property type="nucleotide sequence ID" value="NZ_BAABQN010000002.1"/>
</dbReference>
<feature type="transmembrane region" description="Helical" evidence="1">
    <location>
        <begin position="221"/>
        <end position="237"/>
    </location>
</feature>
<dbReference type="InterPro" id="IPR049504">
    <property type="entry name" value="O-antigen_lig"/>
</dbReference>
<protein>
    <submittedName>
        <fullName evidence="2">O-antigen ligase-like membrane protein</fullName>
    </submittedName>
</protein>
<feature type="transmembrane region" description="Helical" evidence="1">
    <location>
        <begin position="12"/>
        <end position="32"/>
    </location>
</feature>
<evidence type="ECO:0000313" key="3">
    <source>
        <dbReference type="Proteomes" id="UP000252254"/>
    </source>
</evidence>
<keyword evidence="2" id="KW-0436">Ligase</keyword>
<feature type="transmembrane region" description="Helical" evidence="1">
    <location>
        <begin position="97"/>
        <end position="116"/>
    </location>
</feature>
<keyword evidence="3" id="KW-1185">Reference proteome</keyword>
<dbReference type="Proteomes" id="UP000252254">
    <property type="component" value="Unassembled WGS sequence"/>
</dbReference>
<dbReference type="EMBL" id="QNRI01000002">
    <property type="protein sequence ID" value="RBP00573.1"/>
    <property type="molecule type" value="Genomic_DNA"/>
</dbReference>
<feature type="transmembrane region" description="Helical" evidence="1">
    <location>
        <begin position="166"/>
        <end position="190"/>
    </location>
</feature>
<keyword evidence="1" id="KW-0472">Membrane</keyword>
<feature type="transmembrane region" description="Helical" evidence="1">
    <location>
        <begin position="242"/>
        <end position="261"/>
    </location>
</feature>
<proteinExistence type="predicted"/>
<dbReference type="PANTHER" id="PTHR37422">
    <property type="entry name" value="TEICHURONIC ACID BIOSYNTHESIS PROTEIN TUAE"/>
    <property type="match status" value="1"/>
</dbReference>
<feature type="transmembrane region" description="Helical" evidence="1">
    <location>
        <begin position="377"/>
        <end position="398"/>
    </location>
</feature>
<sequence>MRSFHSKTIQQLESIFILFIVIQPVLDLFAFLNWPISELVRILAIALGVVYLSFHPNERIQSATIIYHIVLFIYIGCHFFVSYLFKQPVSLTIELTHIVKSIFFIELFMVYLSVIYSLSRQRNWQNLLLRNVTISMTIISLVMVLAELTNTGKRSYDMLAKAGHSGWFFSANELSAIMAIGFGLTLLYVFRQKNIQRKLLLGLLLAILTWAMMTIGTKVSFGAALIFLVVGLVSSFFQKQKVLSSSISGILLIACLIWLPFSPIGQNLHLTLGSSSSQSTEADNQVTEETEAGFNRVLSGRSEFLAETIEQYEDAPLAQKWLGMGYGGNYTAQPKLIEMDFIDWFFGFGIIGFLILHIPILYFVVKLITYVLQEKKRVLTIPVVMITVCIGIGFGAALVAGHVLSSPAVSIYLALAMGYLYTLSHPNINQRKVGDHEIYRRENVGH</sequence>
<organism evidence="2 3">
    <name type="scientific">Paraliobacillus ryukyuensis</name>
    <dbReference type="NCBI Taxonomy" id="200904"/>
    <lineage>
        <taxon>Bacteria</taxon>
        <taxon>Bacillati</taxon>
        <taxon>Bacillota</taxon>
        <taxon>Bacilli</taxon>
        <taxon>Bacillales</taxon>
        <taxon>Bacillaceae</taxon>
        <taxon>Paraliobacillus</taxon>
    </lineage>
</organism>
<accession>A0A366EE25</accession>
<evidence type="ECO:0000256" key="1">
    <source>
        <dbReference type="SAM" id="Phobius"/>
    </source>
</evidence>
<dbReference type="Pfam" id="PF13425">
    <property type="entry name" value="O-antigen_lig"/>
    <property type="match status" value="1"/>
</dbReference>
<keyword evidence="1" id="KW-1133">Transmembrane helix</keyword>
<dbReference type="InterPro" id="IPR051533">
    <property type="entry name" value="WaaL-like"/>
</dbReference>
<keyword evidence="1" id="KW-0812">Transmembrane</keyword>